<keyword evidence="1" id="KW-0175">Coiled coil</keyword>
<gene>
    <name evidence="2" type="ORF">DIS24_g8142</name>
</gene>
<evidence type="ECO:0000256" key="1">
    <source>
        <dbReference type="SAM" id="Coils"/>
    </source>
</evidence>
<dbReference type="AlphaFoldDB" id="A0AA39Y5E1"/>
<protein>
    <submittedName>
        <fullName evidence="2">Uncharacterized protein</fullName>
    </submittedName>
</protein>
<sequence length="124" mass="14170">MVDYMQDNIEKQRLQAALQELQALQESEARTMKAGVEIHHQNHETSVANFLMATGELTGKRFKKETMERTMERGAAKANDTSEIKQLGLAKGWFTHPERNETTQLRDDINDKDLLLSLSIIILD</sequence>
<dbReference type="EMBL" id="JAUJDW010000057">
    <property type="protein sequence ID" value="KAK0645192.1"/>
    <property type="molecule type" value="Genomic_DNA"/>
</dbReference>
<evidence type="ECO:0000313" key="3">
    <source>
        <dbReference type="Proteomes" id="UP001175001"/>
    </source>
</evidence>
<organism evidence="2 3">
    <name type="scientific">Lasiodiplodia hormozganensis</name>
    <dbReference type="NCBI Taxonomy" id="869390"/>
    <lineage>
        <taxon>Eukaryota</taxon>
        <taxon>Fungi</taxon>
        <taxon>Dikarya</taxon>
        <taxon>Ascomycota</taxon>
        <taxon>Pezizomycotina</taxon>
        <taxon>Dothideomycetes</taxon>
        <taxon>Dothideomycetes incertae sedis</taxon>
        <taxon>Botryosphaeriales</taxon>
        <taxon>Botryosphaeriaceae</taxon>
        <taxon>Lasiodiplodia</taxon>
    </lineage>
</organism>
<keyword evidence="3" id="KW-1185">Reference proteome</keyword>
<name>A0AA39Y5E1_9PEZI</name>
<feature type="coiled-coil region" evidence="1">
    <location>
        <begin position="4"/>
        <end position="34"/>
    </location>
</feature>
<reference evidence="2" key="1">
    <citation type="submission" date="2023-06" db="EMBL/GenBank/DDBJ databases">
        <title>Multi-omics analyses reveal the molecular pathogenesis toolkit of Lasiodiplodia hormozganensis, a cross-kingdom pathogen.</title>
        <authorList>
            <person name="Felix C."/>
            <person name="Meneses R."/>
            <person name="Goncalves M.F.M."/>
            <person name="Tilleman L."/>
            <person name="Duarte A.S."/>
            <person name="Jorrin-Novo J.V."/>
            <person name="Van De Peer Y."/>
            <person name="Deforce D."/>
            <person name="Van Nieuwerburgh F."/>
            <person name="Esteves A.C."/>
            <person name="Alves A."/>
        </authorList>
    </citation>
    <scope>NUCLEOTIDE SEQUENCE</scope>
    <source>
        <strain evidence="2">CBS 339.90</strain>
    </source>
</reference>
<evidence type="ECO:0000313" key="2">
    <source>
        <dbReference type="EMBL" id="KAK0645192.1"/>
    </source>
</evidence>
<accession>A0AA39Y5E1</accession>
<comment type="caution">
    <text evidence="2">The sequence shown here is derived from an EMBL/GenBank/DDBJ whole genome shotgun (WGS) entry which is preliminary data.</text>
</comment>
<proteinExistence type="predicted"/>
<dbReference type="Proteomes" id="UP001175001">
    <property type="component" value="Unassembled WGS sequence"/>
</dbReference>